<name>A0A1A6GTF5_NEOLE</name>
<evidence type="ECO:0000313" key="2">
    <source>
        <dbReference type="Proteomes" id="UP000092124"/>
    </source>
</evidence>
<dbReference type="STRING" id="56216.A0A1A6GTF5"/>
<feature type="non-terminal residue" evidence="1">
    <location>
        <position position="1"/>
    </location>
</feature>
<organism evidence="1 2">
    <name type="scientific">Neotoma lepida</name>
    <name type="common">Desert woodrat</name>
    <dbReference type="NCBI Taxonomy" id="56216"/>
    <lineage>
        <taxon>Eukaryota</taxon>
        <taxon>Metazoa</taxon>
        <taxon>Chordata</taxon>
        <taxon>Craniata</taxon>
        <taxon>Vertebrata</taxon>
        <taxon>Euteleostomi</taxon>
        <taxon>Mammalia</taxon>
        <taxon>Eutheria</taxon>
        <taxon>Euarchontoglires</taxon>
        <taxon>Glires</taxon>
        <taxon>Rodentia</taxon>
        <taxon>Myomorpha</taxon>
        <taxon>Muroidea</taxon>
        <taxon>Cricetidae</taxon>
        <taxon>Neotominae</taxon>
        <taxon>Neotoma</taxon>
    </lineage>
</organism>
<dbReference type="Proteomes" id="UP000092124">
    <property type="component" value="Unassembled WGS sequence"/>
</dbReference>
<sequence length="77" mass="8935">TILKIITCIKNNQFQVLLRHADLRPLTQHIDLSLEDQDTYKACCTLHIYFSKLTSLNVKYHVKSRHYIHPSLPSGDS</sequence>
<protein>
    <submittedName>
        <fullName evidence="1">Uncharacterized protein</fullName>
    </submittedName>
</protein>
<proteinExistence type="predicted"/>
<dbReference type="PANTHER" id="PTHR15592">
    <property type="entry name" value="MATRIN 3/NUCLEAR PROTEIN 220-RELATED"/>
    <property type="match status" value="1"/>
</dbReference>
<feature type="non-terminal residue" evidence="1">
    <location>
        <position position="77"/>
    </location>
</feature>
<evidence type="ECO:0000313" key="1">
    <source>
        <dbReference type="EMBL" id="OBS69456.1"/>
    </source>
</evidence>
<gene>
    <name evidence="1" type="ORF">A6R68_02004</name>
</gene>
<dbReference type="OrthoDB" id="296632at2759"/>
<accession>A0A1A6GTF5</accession>
<comment type="caution">
    <text evidence="1">The sequence shown here is derived from an EMBL/GenBank/DDBJ whole genome shotgun (WGS) entry which is preliminary data.</text>
</comment>
<dbReference type="AlphaFoldDB" id="A0A1A6GTF5"/>
<dbReference type="EMBL" id="LZPO01068800">
    <property type="protein sequence ID" value="OBS69456.1"/>
    <property type="molecule type" value="Genomic_DNA"/>
</dbReference>
<dbReference type="Gene3D" id="3.30.70.330">
    <property type="match status" value="1"/>
</dbReference>
<keyword evidence="2" id="KW-1185">Reference proteome</keyword>
<dbReference type="InterPro" id="IPR012677">
    <property type="entry name" value="Nucleotide-bd_a/b_plait_sf"/>
</dbReference>
<reference evidence="1 2" key="1">
    <citation type="submission" date="2016-06" db="EMBL/GenBank/DDBJ databases">
        <title>The Draft Genome Sequence and Annotation of the Desert Woodrat Neotoma lepida.</title>
        <authorList>
            <person name="Campbell M."/>
            <person name="Oakeson K.F."/>
            <person name="Yandell M."/>
            <person name="Halpert J.R."/>
            <person name="Dearing D."/>
        </authorList>
    </citation>
    <scope>NUCLEOTIDE SEQUENCE [LARGE SCALE GENOMIC DNA]</scope>
    <source>
        <strain evidence="1">417</strain>
        <tissue evidence="1">Liver</tissue>
    </source>
</reference>